<sequence>MLCKYGSRVGTVGMIVQYSWENCVKCSCNGDGQGVTCCSIVPYPIVKSQDHCYVWLNTNTCSYERRPKLVHGGHACCIVEYEVSNLEDKRVPQKVKDLLEKADV</sequence>
<comment type="subcellular location">
    <subcellularLocation>
        <location evidence="1">Secreted</location>
    </subcellularLocation>
</comment>
<dbReference type="Proteomes" id="UP001152320">
    <property type="component" value="Chromosome 8"/>
</dbReference>
<dbReference type="Gene3D" id="2.60.40.1900">
    <property type="entry name" value="Beta-microseminoprotein (PSP94) domain"/>
    <property type="match status" value="1"/>
</dbReference>
<evidence type="ECO:0000256" key="1">
    <source>
        <dbReference type="ARBA" id="ARBA00004613"/>
    </source>
</evidence>
<dbReference type="EMBL" id="JAIZAY010000008">
    <property type="protein sequence ID" value="KAJ8036874.1"/>
    <property type="molecule type" value="Genomic_DNA"/>
</dbReference>
<protein>
    <submittedName>
        <fullName evidence="5">Uncharacterized protein</fullName>
    </submittedName>
</protein>
<evidence type="ECO:0000256" key="3">
    <source>
        <dbReference type="ARBA" id="ARBA00022525"/>
    </source>
</evidence>
<reference evidence="5" key="1">
    <citation type="submission" date="2021-10" db="EMBL/GenBank/DDBJ databases">
        <title>Tropical sea cucumber genome reveals ecological adaptation and Cuvierian tubules defense mechanism.</title>
        <authorList>
            <person name="Chen T."/>
        </authorList>
    </citation>
    <scope>NUCLEOTIDE SEQUENCE</scope>
    <source>
        <strain evidence="5">Nanhai2018</strain>
        <tissue evidence="5">Muscle</tissue>
    </source>
</reference>
<comment type="caution">
    <text evidence="5">The sequence shown here is derived from an EMBL/GenBank/DDBJ whole genome shotgun (WGS) entry which is preliminary data.</text>
</comment>
<keyword evidence="6" id="KW-1185">Reference proteome</keyword>
<name>A0A9Q1C2F1_HOLLE</name>
<dbReference type="Pfam" id="PF05825">
    <property type="entry name" value="PSP94"/>
    <property type="match status" value="1"/>
</dbReference>
<keyword evidence="3" id="KW-0964">Secreted</keyword>
<keyword evidence="4" id="KW-1015">Disulfide bond</keyword>
<evidence type="ECO:0000313" key="5">
    <source>
        <dbReference type="EMBL" id="KAJ8036874.1"/>
    </source>
</evidence>
<comment type="similarity">
    <text evidence="2">Belongs to the beta-microseminoprotein family.</text>
</comment>
<evidence type="ECO:0000256" key="4">
    <source>
        <dbReference type="ARBA" id="ARBA00023157"/>
    </source>
</evidence>
<dbReference type="InterPro" id="IPR008735">
    <property type="entry name" value="PSP94"/>
</dbReference>
<evidence type="ECO:0000313" key="6">
    <source>
        <dbReference type="Proteomes" id="UP001152320"/>
    </source>
</evidence>
<dbReference type="GO" id="GO:0005576">
    <property type="term" value="C:extracellular region"/>
    <property type="evidence" value="ECO:0007669"/>
    <property type="project" value="UniProtKB-SubCell"/>
</dbReference>
<organism evidence="5 6">
    <name type="scientific">Holothuria leucospilota</name>
    <name type="common">Black long sea cucumber</name>
    <name type="synonym">Mertensiothuria leucospilota</name>
    <dbReference type="NCBI Taxonomy" id="206669"/>
    <lineage>
        <taxon>Eukaryota</taxon>
        <taxon>Metazoa</taxon>
        <taxon>Echinodermata</taxon>
        <taxon>Eleutherozoa</taxon>
        <taxon>Echinozoa</taxon>
        <taxon>Holothuroidea</taxon>
        <taxon>Aspidochirotacea</taxon>
        <taxon>Aspidochirotida</taxon>
        <taxon>Holothuriidae</taxon>
        <taxon>Holothuria</taxon>
    </lineage>
</organism>
<evidence type="ECO:0000256" key="2">
    <source>
        <dbReference type="ARBA" id="ARBA00010352"/>
    </source>
</evidence>
<accession>A0A9Q1C2F1</accession>
<gene>
    <name evidence="5" type="ORF">HOLleu_17526</name>
</gene>
<proteinExistence type="inferred from homology"/>
<dbReference type="AlphaFoldDB" id="A0A9Q1C2F1"/>